<evidence type="ECO:0000256" key="2">
    <source>
        <dbReference type="ARBA" id="ARBA00022670"/>
    </source>
</evidence>
<evidence type="ECO:0000259" key="7">
    <source>
        <dbReference type="PROSITE" id="PS51212"/>
    </source>
</evidence>
<feature type="region of interest" description="Disordered" evidence="6">
    <location>
        <begin position="130"/>
        <end position="154"/>
    </location>
</feature>
<feature type="region of interest" description="Disordered" evidence="6">
    <location>
        <begin position="499"/>
        <end position="520"/>
    </location>
</feature>
<protein>
    <recommendedName>
        <fullName evidence="7">WSC domain-containing protein</fullName>
    </recommendedName>
</protein>
<evidence type="ECO:0000313" key="8">
    <source>
        <dbReference type="EMBL" id="CEJ95175.1"/>
    </source>
</evidence>
<keyword evidence="2" id="KW-0645">Protease</keyword>
<dbReference type="GO" id="GO:0006508">
    <property type="term" value="P:proteolysis"/>
    <property type="evidence" value="ECO:0007669"/>
    <property type="project" value="UniProtKB-KW"/>
</dbReference>
<evidence type="ECO:0000256" key="4">
    <source>
        <dbReference type="ARBA" id="ARBA00022825"/>
    </source>
</evidence>
<dbReference type="SMART" id="SM00321">
    <property type="entry name" value="WSC"/>
    <property type="match status" value="1"/>
</dbReference>
<dbReference type="AlphaFoldDB" id="A0A0A1TSB7"/>
<dbReference type="InterPro" id="IPR000209">
    <property type="entry name" value="Peptidase_S8/S53_dom"/>
</dbReference>
<dbReference type="PROSITE" id="PS51892">
    <property type="entry name" value="SUBTILASE"/>
    <property type="match status" value="1"/>
</dbReference>
<dbReference type="InterPro" id="IPR002889">
    <property type="entry name" value="WSC_carb-bd"/>
</dbReference>
<comment type="similarity">
    <text evidence="1 5">Belongs to the peptidase S8 family.</text>
</comment>
<keyword evidence="9" id="KW-1185">Reference proteome</keyword>
<dbReference type="PROSITE" id="PS00137">
    <property type="entry name" value="SUBTILASE_HIS"/>
    <property type="match status" value="1"/>
</dbReference>
<evidence type="ECO:0000313" key="9">
    <source>
        <dbReference type="Proteomes" id="UP000039046"/>
    </source>
</evidence>
<evidence type="ECO:0000256" key="6">
    <source>
        <dbReference type="SAM" id="MobiDB-lite"/>
    </source>
</evidence>
<dbReference type="InterPro" id="IPR022398">
    <property type="entry name" value="Peptidase_S8_His-AS"/>
</dbReference>
<feature type="compositionally biased region" description="Polar residues" evidence="6">
    <location>
        <begin position="144"/>
        <end position="154"/>
    </location>
</feature>
<dbReference type="PANTHER" id="PTHR43806">
    <property type="entry name" value="PEPTIDASE S8"/>
    <property type="match status" value="1"/>
</dbReference>
<dbReference type="Gene3D" id="3.40.50.200">
    <property type="entry name" value="Peptidase S8/S53 domain"/>
    <property type="match status" value="1"/>
</dbReference>
<dbReference type="InterPro" id="IPR050131">
    <property type="entry name" value="Peptidase_S8_subtilisin-like"/>
</dbReference>
<dbReference type="PROSITE" id="PS51212">
    <property type="entry name" value="WSC"/>
    <property type="match status" value="1"/>
</dbReference>
<evidence type="ECO:0000256" key="5">
    <source>
        <dbReference type="PROSITE-ProRule" id="PRU01240"/>
    </source>
</evidence>
<feature type="region of interest" description="Disordered" evidence="6">
    <location>
        <begin position="613"/>
        <end position="640"/>
    </location>
</feature>
<dbReference type="EMBL" id="CDHN01000008">
    <property type="protein sequence ID" value="CEJ95175.1"/>
    <property type="molecule type" value="Genomic_DNA"/>
</dbReference>
<accession>A0A0A1TSB7</accession>
<dbReference type="OrthoDB" id="1896086at2759"/>
<dbReference type="PANTHER" id="PTHR43806:SF11">
    <property type="entry name" value="CEREVISIN-RELATED"/>
    <property type="match status" value="1"/>
</dbReference>
<dbReference type="InterPro" id="IPR036852">
    <property type="entry name" value="Peptidase_S8/S53_dom_sf"/>
</dbReference>
<reference evidence="8 9" key="1">
    <citation type="journal article" date="2015" name="Genome Announc.">
        <title>Draft Genome Sequence and Gene Annotation of the Entomopathogenic Fungus Verticillium hemipterigenum.</title>
        <authorList>
            <person name="Horn F."/>
            <person name="Habel A."/>
            <person name="Scharf D.H."/>
            <person name="Dworschak J."/>
            <person name="Brakhage A.A."/>
            <person name="Guthke R."/>
            <person name="Hertweck C."/>
            <person name="Linde J."/>
        </authorList>
    </citation>
    <scope>NUCLEOTIDE SEQUENCE [LARGE SCALE GENOMIC DNA]</scope>
</reference>
<dbReference type="SUPFAM" id="SSF52743">
    <property type="entry name" value="Subtilisin-like"/>
    <property type="match status" value="1"/>
</dbReference>
<dbReference type="HOGENOM" id="CLU_304621_0_0_1"/>
<keyword evidence="4" id="KW-0720">Serine protease</keyword>
<feature type="compositionally biased region" description="Low complexity" evidence="6">
    <location>
        <begin position="131"/>
        <end position="143"/>
    </location>
</feature>
<gene>
    <name evidence="8" type="ORF">VHEMI10672</name>
</gene>
<proteinExistence type="inferred from homology"/>
<name>A0A0A1TSB7_9HYPO</name>
<dbReference type="Proteomes" id="UP000039046">
    <property type="component" value="Unassembled WGS sequence"/>
</dbReference>
<dbReference type="Pfam" id="PF01822">
    <property type="entry name" value="WSC"/>
    <property type="match status" value="1"/>
</dbReference>
<comment type="caution">
    <text evidence="5">Lacks conserved residue(s) required for the propagation of feature annotation.</text>
</comment>
<keyword evidence="3" id="KW-0378">Hydrolase</keyword>
<evidence type="ECO:0000256" key="1">
    <source>
        <dbReference type="ARBA" id="ARBA00011073"/>
    </source>
</evidence>
<feature type="domain" description="WSC" evidence="7">
    <location>
        <begin position="203"/>
        <end position="297"/>
    </location>
</feature>
<dbReference type="Pfam" id="PF00082">
    <property type="entry name" value="Peptidase_S8"/>
    <property type="match status" value="1"/>
</dbReference>
<organism evidence="8 9">
    <name type="scientific">[Torrubiella] hemipterigena</name>
    <dbReference type="NCBI Taxonomy" id="1531966"/>
    <lineage>
        <taxon>Eukaryota</taxon>
        <taxon>Fungi</taxon>
        <taxon>Dikarya</taxon>
        <taxon>Ascomycota</taxon>
        <taxon>Pezizomycotina</taxon>
        <taxon>Sordariomycetes</taxon>
        <taxon>Hypocreomycetidae</taxon>
        <taxon>Hypocreales</taxon>
        <taxon>Clavicipitaceae</taxon>
        <taxon>Clavicipitaceae incertae sedis</taxon>
        <taxon>'Torrubiella' clade</taxon>
    </lineage>
</organism>
<dbReference type="STRING" id="1531966.A0A0A1TSB7"/>
<dbReference type="GO" id="GO:0004252">
    <property type="term" value="F:serine-type endopeptidase activity"/>
    <property type="evidence" value="ECO:0007669"/>
    <property type="project" value="InterPro"/>
</dbReference>
<sequence length="961" mass="102670">MTASLQTYKLSNESTLFTLIMRIDASVSLLAALCSAALAIANTASLSSRGISKDPSCPDDWFCEQKGCDLTCAAGDICISFEGTACGTDGVCCHGNCYKPGTACCDDSTIHCTIGNLCLARPSGDSCRAGTSTSTRVSRSSTSAPPIQQPQPTFTSRRTTVLSTPVVTTKASSVTSSAQTSARSTTTTTTAAAKPTILQQVGDFRYAGCLADGATPVLVVDHTSNPSQNGMTAEKCVDLALRKGLRYAGVESGSECFLGNTLHGSDKKPDGDCNKVCAGAPTEYCGQADRLQVYENRKWSDPTLDELTNALTVYNRTLFQLYQLNNQYQSLIQRWADAQKGGKKRASFFSKRAPTITVTELRRGLADIQRQYPTHRQALAQASTEGGRLFLRGASLDVVRTGNPFVDPPNLQRAQNAFDIPLQPLERVQSAIEADIQSIDSTPSTTPLLDTAGDLAIVGAAGTAIGILAGSTLEKIALGQGVFALLALVFLSLHPSTTPGNPTTTPLLPPSATTTITSSTSSAAPSATPYFLVAANGVSSGQFKAFTEELNEKVETKVINNLFGIARVVDLTASQLKRARESRFVFSATLNNNARVPDSTTFKQSNTSNVLQASKLSKRADPQRGTALPGSYSKPIKLHGHSGNPPYSLAHLQSLSRAWFPQGIDNRYQYNYEADPGAGTFIYITEPADFTHPEFAQVRQERITIKSPTSDPAKLDRVHGTAVASMASGYRLGVAASATLISVDMSFEEADMFEALFEVYEDIVRKDRQGKAVVNMSWGMQGDPDSKSCLPEFWLAKVIKQLHEEGVVVAVSGGNNGEDPVDPTFATHAPRCYATFMDDLIVVGSVDITGKRSAFSGKCDAANTTPNCMTAYAVGENVLAADSTTRRRTFVSGTSFATSIISGLAAYLLTHPSGAIHQRIFGFGTDKIAEGVREVIEEWSWSRMPTGGVDWPNVAWNGVVE</sequence>
<evidence type="ECO:0000256" key="3">
    <source>
        <dbReference type="ARBA" id="ARBA00022801"/>
    </source>
</evidence>